<gene>
    <name evidence="2" type="ORF">KC19_12G174900</name>
</gene>
<name>A0A8T0GBZ0_CERPU</name>
<feature type="compositionally biased region" description="Low complexity" evidence="1">
    <location>
        <begin position="224"/>
        <end position="243"/>
    </location>
</feature>
<evidence type="ECO:0000313" key="3">
    <source>
        <dbReference type="Proteomes" id="UP000822688"/>
    </source>
</evidence>
<sequence>MVVVQPACCNQARWTTTNSEYGDFYVSIHKEVKREPEPVVHKECTKKADVLGKELSDVKAQLECLKQRCQRDPCPKTGFVFPPGSTIDPNLFSPKIGKCHCPSGPGPPNSNPYISVCKNEFNGAKKHDPQFLEQHIKTEHPRLVKRVHPPKPYSAPCITGSGDHFLGDDKNECGSRSGSRSDSERPRHCKMIGLYKRTNTQCPSTCGSYDKSFNNNVRIRVVGNNGNNGNISRSDDNSNLNSRPTTDQRYNFYKYYGYAGKGAKTSKGWHSKLRF</sequence>
<evidence type="ECO:0000313" key="2">
    <source>
        <dbReference type="EMBL" id="KAG0555519.1"/>
    </source>
</evidence>
<evidence type="ECO:0000256" key="1">
    <source>
        <dbReference type="SAM" id="MobiDB-lite"/>
    </source>
</evidence>
<keyword evidence="3" id="KW-1185">Reference proteome</keyword>
<dbReference type="Proteomes" id="UP000822688">
    <property type="component" value="Chromosome 12"/>
</dbReference>
<dbReference type="EMBL" id="CM026433">
    <property type="protein sequence ID" value="KAG0555521.1"/>
    <property type="molecule type" value="Genomic_DNA"/>
</dbReference>
<reference evidence="2" key="1">
    <citation type="submission" date="2020-06" db="EMBL/GenBank/DDBJ databases">
        <title>WGS assembly of Ceratodon purpureus strain R40.</title>
        <authorList>
            <person name="Carey S.B."/>
            <person name="Jenkins J."/>
            <person name="Shu S."/>
            <person name="Lovell J.T."/>
            <person name="Sreedasyam A."/>
            <person name="Maumus F."/>
            <person name="Tiley G.P."/>
            <person name="Fernandez-Pozo N."/>
            <person name="Barry K."/>
            <person name="Chen C."/>
            <person name="Wang M."/>
            <person name="Lipzen A."/>
            <person name="Daum C."/>
            <person name="Saski C.A."/>
            <person name="Payton A.C."/>
            <person name="Mcbreen J.C."/>
            <person name="Conrad R.E."/>
            <person name="Kollar L.M."/>
            <person name="Olsson S."/>
            <person name="Huttunen S."/>
            <person name="Landis J.B."/>
            <person name="Wickett N.J."/>
            <person name="Johnson M.G."/>
            <person name="Rensing S.A."/>
            <person name="Grimwood J."/>
            <person name="Schmutz J."/>
            <person name="Mcdaniel S.F."/>
        </authorList>
    </citation>
    <scope>NUCLEOTIDE SEQUENCE</scope>
    <source>
        <strain evidence="2">R40</strain>
    </source>
</reference>
<protein>
    <submittedName>
        <fullName evidence="2">Uncharacterized protein</fullName>
    </submittedName>
</protein>
<dbReference type="EMBL" id="CM026433">
    <property type="protein sequence ID" value="KAG0555520.1"/>
    <property type="molecule type" value="Genomic_DNA"/>
</dbReference>
<comment type="caution">
    <text evidence="2">The sequence shown here is derived from an EMBL/GenBank/DDBJ whole genome shotgun (WGS) entry which is preliminary data.</text>
</comment>
<feature type="region of interest" description="Disordered" evidence="1">
    <location>
        <begin position="224"/>
        <end position="245"/>
    </location>
</feature>
<dbReference type="EMBL" id="CM026433">
    <property type="protein sequence ID" value="KAG0555519.1"/>
    <property type="molecule type" value="Genomic_DNA"/>
</dbReference>
<accession>A0A8T0GBZ0</accession>
<dbReference type="AlphaFoldDB" id="A0A8T0GBZ0"/>
<organism evidence="2 3">
    <name type="scientific">Ceratodon purpureus</name>
    <name type="common">Fire moss</name>
    <name type="synonym">Dicranum purpureum</name>
    <dbReference type="NCBI Taxonomy" id="3225"/>
    <lineage>
        <taxon>Eukaryota</taxon>
        <taxon>Viridiplantae</taxon>
        <taxon>Streptophyta</taxon>
        <taxon>Embryophyta</taxon>
        <taxon>Bryophyta</taxon>
        <taxon>Bryophytina</taxon>
        <taxon>Bryopsida</taxon>
        <taxon>Dicranidae</taxon>
        <taxon>Pseudoditrichales</taxon>
        <taxon>Ditrichaceae</taxon>
        <taxon>Ceratodon</taxon>
    </lineage>
</organism>
<proteinExistence type="predicted"/>